<protein>
    <submittedName>
        <fullName evidence="1">Uncharacterized protein</fullName>
    </submittedName>
</protein>
<accession>A0ABR3PUT4</accession>
<comment type="caution">
    <text evidence="1">The sequence shown here is derived from an EMBL/GenBank/DDBJ whole genome shotgun (WGS) entry which is preliminary data.</text>
</comment>
<sequence>MDWMVVVAMIVHLHAPAEERLYPVTPTKEDARRLVRDEFPVIVLHNTKGDMSPGQTVTSSHVHALAVVTVLHELMHTVTHRLCTAALTPTSTAQLAGRRRAERRLGEALELQLLGGLIGMTWGKEPWELSTALAMTASVPSGASLQKVLLSQAWCDGFLAALDSSSLPRVSSSEHTPWKDPKGAICSRINQDLTDDDIITALAPLSPEEEEMLAEARTRCTVIVG</sequence>
<evidence type="ECO:0000313" key="1">
    <source>
        <dbReference type="EMBL" id="KAL1406211.1"/>
    </source>
</evidence>
<organism evidence="1 2">
    <name type="scientific">Vanrija albida</name>
    <dbReference type="NCBI Taxonomy" id="181172"/>
    <lineage>
        <taxon>Eukaryota</taxon>
        <taxon>Fungi</taxon>
        <taxon>Dikarya</taxon>
        <taxon>Basidiomycota</taxon>
        <taxon>Agaricomycotina</taxon>
        <taxon>Tremellomycetes</taxon>
        <taxon>Trichosporonales</taxon>
        <taxon>Trichosporonaceae</taxon>
        <taxon>Vanrija</taxon>
    </lineage>
</organism>
<reference evidence="1 2" key="1">
    <citation type="submission" date="2023-08" db="EMBL/GenBank/DDBJ databases">
        <title>Annotated Genome Sequence of Vanrija albida AlHP1.</title>
        <authorList>
            <person name="Herzog R."/>
        </authorList>
    </citation>
    <scope>NUCLEOTIDE SEQUENCE [LARGE SCALE GENOMIC DNA]</scope>
    <source>
        <strain evidence="1 2">AlHP1</strain>
    </source>
</reference>
<proteinExistence type="predicted"/>
<gene>
    <name evidence="1" type="ORF">Q8F55_007902</name>
</gene>
<dbReference type="EMBL" id="JBBXJM010000006">
    <property type="protein sequence ID" value="KAL1406211.1"/>
    <property type="molecule type" value="Genomic_DNA"/>
</dbReference>
<keyword evidence="2" id="KW-1185">Reference proteome</keyword>
<dbReference type="Proteomes" id="UP001565368">
    <property type="component" value="Unassembled WGS sequence"/>
</dbReference>
<dbReference type="RefSeq" id="XP_069206155.1">
    <property type="nucleotide sequence ID" value="XM_069356314.1"/>
</dbReference>
<name>A0ABR3PUT4_9TREE</name>
<evidence type="ECO:0000313" key="2">
    <source>
        <dbReference type="Proteomes" id="UP001565368"/>
    </source>
</evidence>
<dbReference type="GeneID" id="95988945"/>